<dbReference type="AlphaFoldDB" id="A0A4C1SJU4"/>
<accession>A0A4C1SJU4</accession>
<protein>
    <submittedName>
        <fullName evidence="2">Uncharacterized protein</fullName>
    </submittedName>
</protein>
<reference evidence="2 3" key="1">
    <citation type="journal article" date="2019" name="Commun. Biol.">
        <title>The bagworm genome reveals a unique fibroin gene that provides high tensile strength.</title>
        <authorList>
            <person name="Kono N."/>
            <person name="Nakamura H."/>
            <person name="Ohtoshi R."/>
            <person name="Tomita M."/>
            <person name="Numata K."/>
            <person name="Arakawa K."/>
        </authorList>
    </citation>
    <scope>NUCLEOTIDE SEQUENCE [LARGE SCALE GENOMIC DNA]</scope>
</reference>
<organism evidence="2 3">
    <name type="scientific">Eumeta variegata</name>
    <name type="common">Bagworm moth</name>
    <name type="synonym">Eumeta japonica</name>
    <dbReference type="NCBI Taxonomy" id="151549"/>
    <lineage>
        <taxon>Eukaryota</taxon>
        <taxon>Metazoa</taxon>
        <taxon>Ecdysozoa</taxon>
        <taxon>Arthropoda</taxon>
        <taxon>Hexapoda</taxon>
        <taxon>Insecta</taxon>
        <taxon>Pterygota</taxon>
        <taxon>Neoptera</taxon>
        <taxon>Endopterygota</taxon>
        <taxon>Lepidoptera</taxon>
        <taxon>Glossata</taxon>
        <taxon>Ditrysia</taxon>
        <taxon>Tineoidea</taxon>
        <taxon>Psychidae</taxon>
        <taxon>Oiketicinae</taxon>
        <taxon>Eumeta</taxon>
    </lineage>
</organism>
<evidence type="ECO:0000313" key="3">
    <source>
        <dbReference type="Proteomes" id="UP000299102"/>
    </source>
</evidence>
<gene>
    <name evidence="2" type="ORF">EVAR_100997_1</name>
</gene>
<sequence length="103" mass="11778">MVGQTAPARHIIKQHRARDELEFYPALRRYDIPALQFAPARQTLQPCLTLGDDRKDTSGVDTHIVKNNDRPKGGAEVDREDRAERRRERPRAYDGPSLFLTAP</sequence>
<proteinExistence type="predicted"/>
<evidence type="ECO:0000256" key="1">
    <source>
        <dbReference type="SAM" id="MobiDB-lite"/>
    </source>
</evidence>
<evidence type="ECO:0000313" key="2">
    <source>
        <dbReference type="EMBL" id="GBP01421.1"/>
    </source>
</evidence>
<keyword evidence="3" id="KW-1185">Reference proteome</keyword>
<feature type="compositionally biased region" description="Basic and acidic residues" evidence="1">
    <location>
        <begin position="52"/>
        <end position="92"/>
    </location>
</feature>
<dbReference type="EMBL" id="BGZK01003448">
    <property type="protein sequence ID" value="GBP01421.1"/>
    <property type="molecule type" value="Genomic_DNA"/>
</dbReference>
<dbReference type="Proteomes" id="UP000299102">
    <property type="component" value="Unassembled WGS sequence"/>
</dbReference>
<comment type="caution">
    <text evidence="2">The sequence shown here is derived from an EMBL/GenBank/DDBJ whole genome shotgun (WGS) entry which is preliminary data.</text>
</comment>
<name>A0A4C1SJU4_EUMVA</name>
<feature type="region of interest" description="Disordered" evidence="1">
    <location>
        <begin position="52"/>
        <end position="103"/>
    </location>
</feature>